<name>A0A502G3C6_9SPHN</name>
<evidence type="ECO:0000313" key="3">
    <source>
        <dbReference type="Proteomes" id="UP000319931"/>
    </source>
</evidence>
<dbReference type="AlphaFoldDB" id="A0A502G3C6"/>
<organism evidence="2 3">
    <name type="scientific">Sphingomonas glacialis</name>
    <dbReference type="NCBI Taxonomy" id="658225"/>
    <lineage>
        <taxon>Bacteria</taxon>
        <taxon>Pseudomonadati</taxon>
        <taxon>Pseudomonadota</taxon>
        <taxon>Alphaproteobacteria</taxon>
        <taxon>Sphingomonadales</taxon>
        <taxon>Sphingomonadaceae</taxon>
        <taxon>Sphingomonas</taxon>
    </lineage>
</organism>
<comment type="caution">
    <text evidence="2">The sequence shown here is derived from an EMBL/GenBank/DDBJ whole genome shotgun (WGS) entry which is preliminary data.</text>
</comment>
<reference evidence="2 3" key="1">
    <citation type="journal article" date="2019" name="Environ. Microbiol.">
        <title>Species interactions and distinct microbial communities in high Arctic permafrost affected cryosols are associated with the CH4 and CO2 gas fluxes.</title>
        <authorList>
            <person name="Altshuler I."/>
            <person name="Hamel J."/>
            <person name="Turney S."/>
            <person name="Magnuson E."/>
            <person name="Levesque R."/>
            <person name="Greer C."/>
            <person name="Whyte L.G."/>
        </authorList>
    </citation>
    <scope>NUCLEOTIDE SEQUENCE [LARGE SCALE GENOMIC DNA]</scope>
    <source>
        <strain evidence="2 3">E6.1</strain>
    </source>
</reference>
<feature type="transmembrane region" description="Helical" evidence="1">
    <location>
        <begin position="22"/>
        <end position="42"/>
    </location>
</feature>
<keyword evidence="1" id="KW-1133">Transmembrane helix</keyword>
<proteinExistence type="predicted"/>
<evidence type="ECO:0000313" key="2">
    <source>
        <dbReference type="EMBL" id="TPG56050.1"/>
    </source>
</evidence>
<dbReference type="Proteomes" id="UP000319931">
    <property type="component" value="Unassembled WGS sequence"/>
</dbReference>
<keyword evidence="1" id="KW-0812">Transmembrane</keyword>
<dbReference type="OrthoDB" id="7063294at2"/>
<sequence length="180" mass="20439">MRHTVETIDGVERLRIPIRRQWFMVLFLPLWLVGWGFGWFSAAMQISQHFDTFLAVWLCAWTVGGIFAGGILFGQLFGAELVSVVGRDLQVQVGVGPLKRIWRYRGDRIEHLIGWTAVEDMFGMRSMQRPFWLRPKSGAVKFDYGADSVFLAPGVDEPEGRVIAAWLAKRLPRSASAMPE</sequence>
<gene>
    <name evidence="2" type="ORF">EAH76_00260</name>
</gene>
<dbReference type="EMBL" id="RCZC01000001">
    <property type="protein sequence ID" value="TPG56050.1"/>
    <property type="molecule type" value="Genomic_DNA"/>
</dbReference>
<evidence type="ECO:0000256" key="1">
    <source>
        <dbReference type="SAM" id="Phobius"/>
    </source>
</evidence>
<feature type="transmembrane region" description="Helical" evidence="1">
    <location>
        <begin position="54"/>
        <end position="77"/>
    </location>
</feature>
<keyword evidence="1" id="KW-0472">Membrane</keyword>
<accession>A0A502G3C6</accession>
<keyword evidence="3" id="KW-1185">Reference proteome</keyword>
<dbReference type="RefSeq" id="WP_140846612.1">
    <property type="nucleotide sequence ID" value="NZ_RCZC01000001.1"/>
</dbReference>
<protein>
    <submittedName>
        <fullName evidence="2">Uncharacterized protein</fullName>
    </submittedName>
</protein>